<comment type="similarity">
    <text evidence="1 3">Belongs to the type-B carboxylesterase/lipase family.</text>
</comment>
<feature type="chain" id="PRO_5014209917" description="Carboxylic ester hydrolase" evidence="3">
    <location>
        <begin position="23"/>
        <end position="547"/>
    </location>
</feature>
<gene>
    <name evidence="5" type="ORF">K444DRAFT_637726</name>
</gene>
<dbReference type="InterPro" id="IPR050654">
    <property type="entry name" value="AChE-related_enzymes"/>
</dbReference>
<evidence type="ECO:0000256" key="3">
    <source>
        <dbReference type="RuleBase" id="RU361235"/>
    </source>
</evidence>
<feature type="domain" description="Carboxylesterase type B" evidence="4">
    <location>
        <begin position="34"/>
        <end position="538"/>
    </location>
</feature>
<dbReference type="STRING" id="1095630.A0A2J6SHV8"/>
<dbReference type="AlphaFoldDB" id="A0A2J6SHV8"/>
<dbReference type="OrthoDB" id="408631at2759"/>
<sequence>MLSVIFLEWAVSIVLLVNNVNSLPASQLDTSGQPVVDLGYSKYQGIRLDSGVNQYLGMRYASPPVGNLRFRAPAEPLTTTSLQNATAFQPICLSISTKLPSRTQAEDCLFINVWGPASATADSNLPVWVYIQGGGYISNSNANYNGSTVVQNSGQNIVFVNFNYRVGAWGFLASEKVRSNGNLNAGLLDERFALQWVQKYISEFGGDPEHVVIHGASAGAGSVALHLTAYGGRDDGLFVGGIGESVFFPTQPQVSELEWQFERYANATGCSGTTDQLQCLRSKDTIVLQAANIPSPYPGSNSAPNFYWTPTIDGDFIQDYPYRLIEQGKFVKVPIIFGDDTDEGSIFAVNASSPADVATFMQNNYPHLTTADTDAINKEYPLVSPLPKHAAYFPSASAAYGEATFTCPGNFITHTFANALSGSKVWNYRYNVLQANNVASGLGVPHTFESPAIFGLGYANNNILSSYATYNAEIIPIVMSYWISFVRELTPNRYKDGSAPHWESFGHGKDGGRRILLQTNGTVMEKIPADQRRRCAFWKGLAVTMEQ</sequence>
<evidence type="ECO:0000313" key="6">
    <source>
        <dbReference type="Proteomes" id="UP000235371"/>
    </source>
</evidence>
<accession>A0A2J6SHV8</accession>
<dbReference type="InterPro" id="IPR002018">
    <property type="entry name" value="CarbesteraseB"/>
</dbReference>
<dbReference type="PROSITE" id="PS00122">
    <property type="entry name" value="CARBOXYLESTERASE_B_1"/>
    <property type="match status" value="1"/>
</dbReference>
<dbReference type="RefSeq" id="XP_024727253.1">
    <property type="nucleotide sequence ID" value="XM_024884163.1"/>
</dbReference>
<organism evidence="5 6">
    <name type="scientific">Hyaloscypha bicolor E</name>
    <dbReference type="NCBI Taxonomy" id="1095630"/>
    <lineage>
        <taxon>Eukaryota</taxon>
        <taxon>Fungi</taxon>
        <taxon>Dikarya</taxon>
        <taxon>Ascomycota</taxon>
        <taxon>Pezizomycotina</taxon>
        <taxon>Leotiomycetes</taxon>
        <taxon>Helotiales</taxon>
        <taxon>Hyaloscyphaceae</taxon>
        <taxon>Hyaloscypha</taxon>
        <taxon>Hyaloscypha bicolor</taxon>
    </lineage>
</organism>
<dbReference type="EC" id="3.1.1.-" evidence="3"/>
<dbReference type="SUPFAM" id="SSF53474">
    <property type="entry name" value="alpha/beta-Hydrolases"/>
    <property type="match status" value="1"/>
</dbReference>
<feature type="signal peptide" evidence="3">
    <location>
        <begin position="1"/>
        <end position="22"/>
    </location>
</feature>
<evidence type="ECO:0000256" key="2">
    <source>
        <dbReference type="ARBA" id="ARBA00022801"/>
    </source>
</evidence>
<dbReference type="InParanoid" id="A0A2J6SHV8"/>
<keyword evidence="2 3" id="KW-0378">Hydrolase</keyword>
<keyword evidence="6" id="KW-1185">Reference proteome</keyword>
<evidence type="ECO:0000259" key="4">
    <source>
        <dbReference type="Pfam" id="PF00135"/>
    </source>
</evidence>
<dbReference type="PANTHER" id="PTHR43918:SF4">
    <property type="entry name" value="CARBOXYLIC ESTER HYDROLASE"/>
    <property type="match status" value="1"/>
</dbReference>
<dbReference type="InterPro" id="IPR019826">
    <property type="entry name" value="Carboxylesterase_B_AS"/>
</dbReference>
<dbReference type="GeneID" id="36592240"/>
<evidence type="ECO:0000256" key="1">
    <source>
        <dbReference type="ARBA" id="ARBA00005964"/>
    </source>
</evidence>
<name>A0A2J6SHV8_9HELO</name>
<proteinExistence type="inferred from homology"/>
<dbReference type="Proteomes" id="UP000235371">
    <property type="component" value="Unassembled WGS sequence"/>
</dbReference>
<dbReference type="InterPro" id="IPR019819">
    <property type="entry name" value="Carboxylesterase_B_CS"/>
</dbReference>
<dbReference type="Pfam" id="PF00135">
    <property type="entry name" value="COesterase"/>
    <property type="match status" value="1"/>
</dbReference>
<dbReference type="EMBL" id="KZ613913">
    <property type="protein sequence ID" value="PMD50349.1"/>
    <property type="molecule type" value="Genomic_DNA"/>
</dbReference>
<dbReference type="PANTHER" id="PTHR43918">
    <property type="entry name" value="ACETYLCHOLINESTERASE"/>
    <property type="match status" value="1"/>
</dbReference>
<reference evidence="5 6" key="1">
    <citation type="submission" date="2016-04" db="EMBL/GenBank/DDBJ databases">
        <title>A degradative enzymes factory behind the ericoid mycorrhizal symbiosis.</title>
        <authorList>
            <consortium name="DOE Joint Genome Institute"/>
            <person name="Martino E."/>
            <person name="Morin E."/>
            <person name="Grelet G."/>
            <person name="Kuo A."/>
            <person name="Kohler A."/>
            <person name="Daghino S."/>
            <person name="Barry K."/>
            <person name="Choi C."/>
            <person name="Cichocki N."/>
            <person name="Clum A."/>
            <person name="Copeland A."/>
            <person name="Hainaut M."/>
            <person name="Haridas S."/>
            <person name="Labutti K."/>
            <person name="Lindquist E."/>
            <person name="Lipzen A."/>
            <person name="Khouja H.-R."/>
            <person name="Murat C."/>
            <person name="Ohm R."/>
            <person name="Olson A."/>
            <person name="Spatafora J."/>
            <person name="Veneault-Fourrey C."/>
            <person name="Henrissat B."/>
            <person name="Grigoriev I."/>
            <person name="Martin F."/>
            <person name="Perotto S."/>
        </authorList>
    </citation>
    <scope>NUCLEOTIDE SEQUENCE [LARGE SCALE GENOMIC DNA]</scope>
    <source>
        <strain evidence="5 6">E</strain>
    </source>
</reference>
<dbReference type="PROSITE" id="PS00941">
    <property type="entry name" value="CARBOXYLESTERASE_B_2"/>
    <property type="match status" value="1"/>
</dbReference>
<dbReference type="Gene3D" id="3.40.50.1820">
    <property type="entry name" value="alpha/beta hydrolase"/>
    <property type="match status" value="1"/>
</dbReference>
<dbReference type="GO" id="GO:0052689">
    <property type="term" value="F:carboxylic ester hydrolase activity"/>
    <property type="evidence" value="ECO:0007669"/>
    <property type="project" value="TreeGrafter"/>
</dbReference>
<keyword evidence="3" id="KW-0732">Signal</keyword>
<protein>
    <recommendedName>
        <fullName evidence="3">Carboxylic ester hydrolase</fullName>
        <ecNumber evidence="3">3.1.1.-</ecNumber>
    </recommendedName>
</protein>
<dbReference type="InterPro" id="IPR029058">
    <property type="entry name" value="AB_hydrolase_fold"/>
</dbReference>
<evidence type="ECO:0000313" key="5">
    <source>
        <dbReference type="EMBL" id="PMD50349.1"/>
    </source>
</evidence>